<gene>
    <name evidence="11" type="ORF">MYP_293</name>
</gene>
<keyword evidence="11" id="KW-0575">Peroxidase</keyword>
<dbReference type="Proteomes" id="UP000030185">
    <property type="component" value="Unassembled WGS sequence"/>
</dbReference>
<evidence type="ECO:0000259" key="10">
    <source>
        <dbReference type="PROSITE" id="PS51007"/>
    </source>
</evidence>
<dbReference type="eggNOG" id="COG1858">
    <property type="taxonomic scope" value="Bacteria"/>
</dbReference>
<accession>A0A098L905</accession>
<dbReference type="GO" id="GO:0009055">
    <property type="term" value="F:electron transfer activity"/>
    <property type="evidence" value="ECO:0007669"/>
    <property type="project" value="InterPro"/>
</dbReference>
<evidence type="ECO:0000256" key="5">
    <source>
        <dbReference type="ARBA" id="ARBA00022764"/>
    </source>
</evidence>
<feature type="binding site" description="axial binding residue" evidence="9">
    <location>
        <position position="232"/>
    </location>
    <ligand>
        <name>heme c</name>
        <dbReference type="ChEBI" id="CHEBI:61717"/>
        <label>2</label>
    </ligand>
    <ligandPart>
        <name>Fe</name>
        <dbReference type="ChEBI" id="CHEBI:18248"/>
    </ligandPart>
</feature>
<dbReference type="PANTHER" id="PTHR30600:SF14">
    <property type="entry name" value="CYTOCHROME C PEROXIDASE"/>
    <property type="match status" value="1"/>
</dbReference>
<dbReference type="PIRSF" id="PIRSF000294">
    <property type="entry name" value="Cytochrome-c_peroxidase"/>
    <property type="match status" value="1"/>
</dbReference>
<evidence type="ECO:0000256" key="2">
    <source>
        <dbReference type="ARBA" id="ARBA00022617"/>
    </source>
</evidence>
<dbReference type="GO" id="GO:0046872">
    <property type="term" value="F:metal ion binding"/>
    <property type="evidence" value="ECO:0007669"/>
    <property type="project" value="UniProtKB-KW"/>
</dbReference>
<dbReference type="Pfam" id="PF00034">
    <property type="entry name" value="Cytochrom_C"/>
    <property type="match status" value="1"/>
</dbReference>
<feature type="binding site" description="covalent" evidence="8">
    <location>
        <position position="83"/>
    </location>
    <ligand>
        <name>heme c</name>
        <dbReference type="ChEBI" id="CHEBI:61717"/>
        <label>1</label>
    </ligand>
</feature>
<name>A0A098L905_9BACT</name>
<dbReference type="InterPro" id="IPR026259">
    <property type="entry name" value="MauG/Cytc_peroxidase"/>
</dbReference>
<feature type="binding site" description="axial binding residue" evidence="9">
    <location>
        <position position="87"/>
    </location>
    <ligand>
        <name>heme c</name>
        <dbReference type="ChEBI" id="CHEBI:61717"/>
        <label>1</label>
    </ligand>
    <ligandPart>
        <name>Fe</name>
        <dbReference type="ChEBI" id="CHEBI:18248"/>
    </ligandPart>
</feature>
<feature type="domain" description="Cytochrome c" evidence="10">
    <location>
        <begin position="212"/>
        <end position="336"/>
    </location>
</feature>
<dbReference type="PANTHER" id="PTHR30600">
    <property type="entry name" value="CYTOCHROME C PEROXIDASE-RELATED"/>
    <property type="match status" value="1"/>
</dbReference>
<dbReference type="InterPro" id="IPR009056">
    <property type="entry name" value="Cyt_c-like_dom"/>
</dbReference>
<evidence type="ECO:0000256" key="3">
    <source>
        <dbReference type="ARBA" id="ARBA00022723"/>
    </source>
</evidence>
<dbReference type="InterPro" id="IPR051395">
    <property type="entry name" value="Cytochrome_c_Peroxidase/MauG"/>
</dbReference>
<feature type="binding site" description="covalent" evidence="8">
    <location>
        <position position="86"/>
    </location>
    <ligand>
        <name>heme c</name>
        <dbReference type="ChEBI" id="CHEBI:61717"/>
        <label>1</label>
    </ligand>
</feature>
<comment type="subcellular location">
    <subcellularLocation>
        <location evidence="1">Periplasm</location>
    </subcellularLocation>
</comment>
<evidence type="ECO:0000256" key="9">
    <source>
        <dbReference type="PIRSR" id="PIRSR000294-2"/>
    </source>
</evidence>
<evidence type="ECO:0000313" key="11">
    <source>
        <dbReference type="EMBL" id="GAL83067.1"/>
    </source>
</evidence>
<dbReference type="RefSeq" id="WP_045457440.1">
    <property type="nucleotide sequence ID" value="NZ_BBLT01000001.1"/>
</dbReference>
<dbReference type="PROSITE" id="PS51007">
    <property type="entry name" value="CYTC"/>
    <property type="match status" value="1"/>
</dbReference>
<dbReference type="InterPro" id="IPR004852">
    <property type="entry name" value="Di-haem_cyt_c_peroxidsae"/>
</dbReference>
<feature type="binding site" description="covalent" evidence="8">
    <location>
        <position position="228"/>
    </location>
    <ligand>
        <name>heme c</name>
        <dbReference type="ChEBI" id="CHEBI:61717"/>
        <label>2</label>
    </ligand>
</feature>
<dbReference type="OrthoDB" id="9805202at2"/>
<keyword evidence="2 8" id="KW-0349">Heme</keyword>
<keyword evidence="5" id="KW-0574">Periplasm</keyword>
<evidence type="ECO:0000256" key="4">
    <source>
        <dbReference type="ARBA" id="ARBA00022729"/>
    </source>
</evidence>
<reference evidence="11 12" key="1">
    <citation type="submission" date="2014-09" db="EMBL/GenBank/DDBJ databases">
        <title>Sporocytophaga myxococcoides PG-01 genome sequencing.</title>
        <authorList>
            <person name="Liu L."/>
            <person name="Gao P.J."/>
            <person name="Chen G.J."/>
            <person name="Wang L.S."/>
        </authorList>
    </citation>
    <scope>NUCLEOTIDE SEQUENCE [LARGE SCALE GENOMIC DNA]</scope>
    <source>
        <strain evidence="11 12">PG-01</strain>
    </source>
</reference>
<keyword evidence="12" id="KW-1185">Reference proteome</keyword>
<comment type="caution">
    <text evidence="11">The sequence shown here is derived from an EMBL/GenBank/DDBJ whole genome shotgun (WGS) entry which is preliminary data.</text>
</comment>
<dbReference type="Pfam" id="PF03150">
    <property type="entry name" value="CCP_MauG"/>
    <property type="match status" value="1"/>
</dbReference>
<keyword evidence="4" id="KW-0732">Signal</keyword>
<keyword evidence="7 9" id="KW-0408">Iron</keyword>
<evidence type="ECO:0000256" key="6">
    <source>
        <dbReference type="ARBA" id="ARBA00023002"/>
    </source>
</evidence>
<dbReference type="STRING" id="153721.MYP_293"/>
<dbReference type="GO" id="GO:0042597">
    <property type="term" value="C:periplasmic space"/>
    <property type="evidence" value="ECO:0007669"/>
    <property type="project" value="UniProtKB-SubCell"/>
</dbReference>
<comment type="PTM">
    <text evidence="8">Binds 2 heme groups per subunit.</text>
</comment>
<comment type="cofactor">
    <cofactor evidence="8">
        <name>heme</name>
        <dbReference type="ChEBI" id="CHEBI:30413"/>
    </cofactor>
    <text evidence="8">Binds 2 heme groups.</text>
</comment>
<dbReference type="GO" id="GO:0004130">
    <property type="term" value="F:cytochrome-c peroxidase activity"/>
    <property type="evidence" value="ECO:0007669"/>
    <property type="project" value="TreeGrafter"/>
</dbReference>
<proteinExistence type="predicted"/>
<dbReference type="EMBL" id="BBLT01000001">
    <property type="protein sequence ID" value="GAL83067.1"/>
    <property type="molecule type" value="Genomic_DNA"/>
</dbReference>
<dbReference type="InterPro" id="IPR036909">
    <property type="entry name" value="Cyt_c-like_dom_sf"/>
</dbReference>
<evidence type="ECO:0000256" key="7">
    <source>
        <dbReference type="ARBA" id="ARBA00023004"/>
    </source>
</evidence>
<sequence length="345" mass="38505">MSTSTVNPIVVFFLFLQSILLFSACKREGRKEQPVEPAFELKIPEGFPQPEIPADNELTADRAALGKMLFFDPILSADSTISCGSCHNPAISFSDNAVVSVGVKGQRGTRNSMPLVNLAWSNSFMWDGGIPSLELQVLAPLTNHLELNLPISEAINRLKKHPVYPSLFKKAYNREPDDYSLFRAIAAYERTLISGNSRYDQYFYQGKDVMSESEINGMNLFFSDRLHCSSCHSGINFTNGTFQNTGLYVVYPDPGRNLITGNESDKGKFKVPTLRNVELTAPYMHDGSIATLEDVIKHYLSGGKFNRNKSAHVHYHDEGLTDQELKDVVNFLKTLTDTSFINATK</sequence>
<keyword evidence="3 9" id="KW-0479">Metal-binding</keyword>
<dbReference type="Gene3D" id="1.10.760.10">
    <property type="entry name" value="Cytochrome c-like domain"/>
    <property type="match status" value="2"/>
</dbReference>
<dbReference type="SUPFAM" id="SSF46626">
    <property type="entry name" value="Cytochrome c"/>
    <property type="match status" value="2"/>
</dbReference>
<dbReference type="GO" id="GO:0020037">
    <property type="term" value="F:heme binding"/>
    <property type="evidence" value="ECO:0007669"/>
    <property type="project" value="InterPro"/>
</dbReference>
<evidence type="ECO:0000313" key="12">
    <source>
        <dbReference type="Proteomes" id="UP000030185"/>
    </source>
</evidence>
<evidence type="ECO:0000256" key="8">
    <source>
        <dbReference type="PIRSR" id="PIRSR000294-1"/>
    </source>
</evidence>
<keyword evidence="6" id="KW-0560">Oxidoreductase</keyword>
<evidence type="ECO:0000256" key="1">
    <source>
        <dbReference type="ARBA" id="ARBA00004418"/>
    </source>
</evidence>
<protein>
    <submittedName>
        <fullName evidence="11">Cytochrome C peroxidase</fullName>
    </submittedName>
</protein>
<organism evidence="11 12">
    <name type="scientific">Sporocytophaga myxococcoides</name>
    <dbReference type="NCBI Taxonomy" id="153721"/>
    <lineage>
        <taxon>Bacteria</taxon>
        <taxon>Pseudomonadati</taxon>
        <taxon>Bacteroidota</taxon>
        <taxon>Cytophagia</taxon>
        <taxon>Cytophagales</taxon>
        <taxon>Cytophagaceae</taxon>
        <taxon>Sporocytophaga</taxon>
    </lineage>
</organism>
<dbReference type="AlphaFoldDB" id="A0A098L905"/>
<feature type="binding site" description="covalent" evidence="8">
    <location>
        <position position="231"/>
    </location>
    <ligand>
        <name>heme c</name>
        <dbReference type="ChEBI" id="CHEBI:61717"/>
        <label>2</label>
    </ligand>
</feature>